<dbReference type="InterPro" id="IPR036034">
    <property type="entry name" value="PDZ_sf"/>
</dbReference>
<feature type="compositionally biased region" description="Low complexity" evidence="12">
    <location>
        <begin position="247"/>
        <end position="256"/>
    </location>
</feature>
<dbReference type="Gene3D" id="1.10.167.10">
    <property type="entry name" value="Regulator of G-protein Signalling 4, domain 2"/>
    <property type="match status" value="1"/>
</dbReference>
<proteinExistence type="evidence at transcript level"/>
<dbReference type="PROSITE" id="PS50081">
    <property type="entry name" value="ZF_DAG_PE_2"/>
    <property type="match status" value="1"/>
</dbReference>
<dbReference type="InterPro" id="IPR002219">
    <property type="entry name" value="PKC_DAG/PE"/>
</dbReference>
<feature type="domain" description="RGS" evidence="17">
    <location>
        <begin position="528"/>
        <end position="634"/>
    </location>
</feature>
<keyword evidence="6" id="KW-0344">Guanine-nucleotide releasing factor</keyword>
<dbReference type="Pfam" id="PF17838">
    <property type="entry name" value="PH_16"/>
    <property type="match status" value="1"/>
</dbReference>
<dbReference type="InterPro" id="IPR011993">
    <property type="entry name" value="PH-like_dom_sf"/>
</dbReference>
<dbReference type="GO" id="GO:0046872">
    <property type="term" value="F:metal ion binding"/>
    <property type="evidence" value="ECO:0007669"/>
    <property type="project" value="UniProtKB-KW"/>
</dbReference>
<dbReference type="Gene3D" id="3.30.60.20">
    <property type="match status" value="1"/>
</dbReference>
<feature type="domain" description="DH" evidence="14">
    <location>
        <begin position="1021"/>
        <end position="1212"/>
    </location>
</feature>
<dbReference type="SMART" id="SM00325">
    <property type="entry name" value="RhoGEF"/>
    <property type="match status" value="1"/>
</dbReference>
<organism evidence="18">
    <name type="scientific">Ixodes ricinus</name>
    <name type="common">Common tick</name>
    <name type="synonym">Acarus ricinus</name>
    <dbReference type="NCBI Taxonomy" id="34613"/>
    <lineage>
        <taxon>Eukaryota</taxon>
        <taxon>Metazoa</taxon>
        <taxon>Ecdysozoa</taxon>
        <taxon>Arthropoda</taxon>
        <taxon>Chelicerata</taxon>
        <taxon>Arachnida</taxon>
        <taxon>Acari</taxon>
        <taxon>Parasitiformes</taxon>
        <taxon>Ixodida</taxon>
        <taxon>Ixodoidea</taxon>
        <taxon>Ixodidae</taxon>
        <taxon>Ixodinae</taxon>
        <taxon>Ixodes</taxon>
    </lineage>
</organism>
<evidence type="ECO:0000256" key="9">
    <source>
        <dbReference type="ARBA" id="ARBA00023054"/>
    </source>
</evidence>
<dbReference type="InterPro" id="IPR035899">
    <property type="entry name" value="DBL_dom_sf"/>
</dbReference>
<evidence type="ECO:0000313" key="18">
    <source>
        <dbReference type="EMBL" id="JAP72606.1"/>
    </source>
</evidence>
<dbReference type="InterPro" id="IPR046349">
    <property type="entry name" value="C1-like_sf"/>
</dbReference>
<evidence type="ECO:0000256" key="1">
    <source>
        <dbReference type="ARBA" id="ARBA00004370"/>
    </source>
</evidence>
<dbReference type="SUPFAM" id="SSF57889">
    <property type="entry name" value="Cysteine-rich domain"/>
    <property type="match status" value="1"/>
</dbReference>
<dbReference type="InterPro" id="IPR016137">
    <property type="entry name" value="RGS"/>
</dbReference>
<dbReference type="Pfam" id="PF00621">
    <property type="entry name" value="RhoGEF"/>
    <property type="match status" value="1"/>
</dbReference>
<dbReference type="InterPro" id="IPR044926">
    <property type="entry name" value="RGS_subdomain_2"/>
</dbReference>
<feature type="region of interest" description="Disordered" evidence="12">
    <location>
        <begin position="290"/>
        <end position="327"/>
    </location>
</feature>
<dbReference type="PANTHER" id="PTHR45872:SF2">
    <property type="entry name" value="RHO GUANINE NUCLEOTIDE EXCHANGE FACTOR 2, ISOFORM D"/>
    <property type="match status" value="1"/>
</dbReference>
<evidence type="ECO:0000259" key="17">
    <source>
        <dbReference type="PROSITE" id="PS50132"/>
    </source>
</evidence>
<feature type="region of interest" description="Disordered" evidence="12">
    <location>
        <begin position="1666"/>
        <end position="1738"/>
    </location>
</feature>
<dbReference type="GO" id="GO:0005085">
    <property type="term" value="F:guanyl-nucleotide exchange factor activity"/>
    <property type="evidence" value="ECO:0007669"/>
    <property type="project" value="UniProtKB-KW"/>
</dbReference>
<dbReference type="Gene3D" id="2.30.29.30">
    <property type="entry name" value="Pleckstrin-homology domain (PH domain)/Phosphotyrosine-binding domain (PTB)"/>
    <property type="match status" value="1"/>
</dbReference>
<reference evidence="18" key="1">
    <citation type="submission" date="2016-02" db="EMBL/GenBank/DDBJ databases">
        <title>RNAseq analyses of the midgut from blood- or serum-fed Ixodes ricinus ticks.</title>
        <authorList>
            <person name="Perner J."/>
            <person name="Provaznik J."/>
            <person name="Schrenkova J."/>
            <person name="Urbanova V."/>
            <person name="Ribeiro J.M."/>
            <person name="Kopacek P."/>
        </authorList>
    </citation>
    <scope>NUCLEOTIDE SEQUENCE</scope>
    <source>
        <tissue evidence="18">Gut</tissue>
    </source>
</reference>
<dbReference type="InterPro" id="IPR036305">
    <property type="entry name" value="RGS_sf"/>
</dbReference>
<keyword evidence="7" id="KW-0479">Metal-binding</keyword>
<evidence type="ECO:0000256" key="12">
    <source>
        <dbReference type="SAM" id="MobiDB-lite"/>
    </source>
</evidence>
<feature type="domain" description="PDZ" evidence="16">
    <location>
        <begin position="39"/>
        <end position="103"/>
    </location>
</feature>
<keyword evidence="9 11" id="KW-0175">Coiled coil</keyword>
<dbReference type="SMART" id="SM00233">
    <property type="entry name" value="PH"/>
    <property type="match status" value="1"/>
</dbReference>
<feature type="non-terminal residue" evidence="18">
    <location>
        <position position="1"/>
    </location>
</feature>
<dbReference type="SUPFAM" id="SSF50729">
    <property type="entry name" value="PH domain-like"/>
    <property type="match status" value="1"/>
</dbReference>
<dbReference type="GO" id="GO:0005096">
    <property type="term" value="F:GTPase activator activity"/>
    <property type="evidence" value="ECO:0007669"/>
    <property type="project" value="UniProtKB-KW"/>
</dbReference>
<feature type="domain" description="Phorbol-ester/DAG-type" evidence="15">
    <location>
        <begin position="753"/>
        <end position="803"/>
    </location>
</feature>
<dbReference type="CDD" id="cd00160">
    <property type="entry name" value="RhoGEF"/>
    <property type="match status" value="1"/>
</dbReference>
<dbReference type="Gene3D" id="1.20.900.10">
    <property type="entry name" value="Dbl homology (DH) domain"/>
    <property type="match status" value="1"/>
</dbReference>
<evidence type="ECO:0000256" key="5">
    <source>
        <dbReference type="ARBA" id="ARBA00022553"/>
    </source>
</evidence>
<keyword evidence="5" id="KW-0597">Phosphoprotein</keyword>
<dbReference type="InterPro" id="IPR001478">
    <property type="entry name" value="PDZ"/>
</dbReference>
<dbReference type="GO" id="GO:0005737">
    <property type="term" value="C:cytoplasm"/>
    <property type="evidence" value="ECO:0007669"/>
    <property type="project" value="UniProtKB-SubCell"/>
</dbReference>
<dbReference type="GO" id="GO:0001664">
    <property type="term" value="F:G protein-coupled receptor binding"/>
    <property type="evidence" value="ECO:0007669"/>
    <property type="project" value="TreeGrafter"/>
</dbReference>
<evidence type="ECO:0000256" key="2">
    <source>
        <dbReference type="ARBA" id="ARBA00004496"/>
    </source>
</evidence>
<feature type="compositionally biased region" description="Low complexity" evidence="12">
    <location>
        <begin position="1666"/>
        <end position="1678"/>
    </location>
</feature>
<dbReference type="InterPro" id="IPR001849">
    <property type="entry name" value="PH_domain"/>
</dbReference>
<evidence type="ECO:0000256" key="11">
    <source>
        <dbReference type="SAM" id="Coils"/>
    </source>
</evidence>
<dbReference type="FunFam" id="2.30.42.10:FF:000033">
    <property type="entry name" value="Rho guanine nucleotide exchange factor (GEF) 11"/>
    <property type="match status" value="1"/>
</dbReference>
<dbReference type="InterPro" id="IPR015212">
    <property type="entry name" value="RGS-like_dom"/>
</dbReference>
<evidence type="ECO:0000256" key="3">
    <source>
        <dbReference type="ARBA" id="ARBA00022468"/>
    </source>
</evidence>
<dbReference type="GO" id="GO:0016020">
    <property type="term" value="C:membrane"/>
    <property type="evidence" value="ECO:0007669"/>
    <property type="project" value="UniProtKB-SubCell"/>
</dbReference>
<dbReference type="GO" id="GO:0007186">
    <property type="term" value="P:G protein-coupled receptor signaling pathway"/>
    <property type="evidence" value="ECO:0007669"/>
    <property type="project" value="TreeGrafter"/>
</dbReference>
<feature type="compositionally biased region" description="Basic and acidic residues" evidence="12">
    <location>
        <begin position="909"/>
        <end position="942"/>
    </location>
</feature>
<dbReference type="PANTHER" id="PTHR45872">
    <property type="entry name" value="RHO GUANINE NUCLEOTIDE EXCHANGE FACTOR 2, ISOFORM D"/>
    <property type="match status" value="1"/>
</dbReference>
<dbReference type="Pfam" id="PF00130">
    <property type="entry name" value="C1_1"/>
    <property type="match status" value="1"/>
</dbReference>
<dbReference type="Pfam" id="PF09128">
    <property type="entry name" value="RGS-like"/>
    <property type="match status" value="1"/>
</dbReference>
<dbReference type="SUPFAM" id="SSF50156">
    <property type="entry name" value="PDZ domain-like"/>
    <property type="match status" value="1"/>
</dbReference>
<evidence type="ECO:0000256" key="4">
    <source>
        <dbReference type="ARBA" id="ARBA00022490"/>
    </source>
</evidence>
<dbReference type="PROSITE" id="PS50003">
    <property type="entry name" value="PH_DOMAIN"/>
    <property type="match status" value="1"/>
</dbReference>
<feature type="compositionally biased region" description="Low complexity" evidence="12">
    <location>
        <begin position="943"/>
        <end position="967"/>
    </location>
</feature>
<dbReference type="SMART" id="SM00228">
    <property type="entry name" value="PDZ"/>
    <property type="match status" value="1"/>
</dbReference>
<feature type="compositionally biased region" description="Acidic residues" evidence="12">
    <location>
        <begin position="1757"/>
        <end position="1766"/>
    </location>
</feature>
<feature type="domain" description="PH" evidence="13">
    <location>
        <begin position="1254"/>
        <end position="1367"/>
    </location>
</feature>
<evidence type="ECO:0000256" key="10">
    <source>
        <dbReference type="ARBA" id="ARBA00023136"/>
    </source>
</evidence>
<feature type="compositionally biased region" description="Basic and acidic residues" evidence="12">
    <location>
        <begin position="145"/>
        <end position="162"/>
    </location>
</feature>
<feature type="coiled-coil region" evidence="11">
    <location>
        <begin position="183"/>
        <end position="222"/>
    </location>
</feature>
<keyword evidence="4" id="KW-0963">Cytoplasm</keyword>
<feature type="region of interest" description="Disordered" evidence="12">
    <location>
        <begin position="119"/>
        <end position="162"/>
    </location>
</feature>
<feature type="compositionally biased region" description="Low complexity" evidence="12">
    <location>
        <begin position="834"/>
        <end position="843"/>
    </location>
</feature>
<evidence type="ECO:0000259" key="15">
    <source>
        <dbReference type="PROSITE" id="PS50081"/>
    </source>
</evidence>
<sequence>HDRLGSFSKGDLFPKREEPLPFHSADGYDSQGVPLVQRCLIVRRDEKGYGLTVSGDNPVFVQSVKPDGAAARAGVHQGDRIIKVNGTLVTQSNHQDVVQLIKSGAHVALTLLGPPLVDRGGGANHAAPPTPSHTPSGHHNVTPKAHSERITGPKPVDPEKQQECTNISYLTIKKMLEQEQAYLEQMMMDYNKTSSEKNQAEMQNAKKRIASLEKQLHSRKGSHNESTFSFTRFGSVRKQPHPHHQRGSGLPSPSGRRGTEGSEGLRSLSFHVSSGQPKAQPVHHQVSAPQLGKGDWAHHGHGRRSVPGKGRPLGRSTEARSQLGSSASLENLSRALIGNPGSMQGVVPTHSRQRSSPDTLLYTMEPMDYPAEEEPPLTPCQDVGMGLFVTHSSSPEFVPPKEGLFGQEDGTEGTPMLAALGWNIEDPAEDTEDANTSEEAPPELAEPLQEACLEAGSPMEGRPLPPIPADAPLGTLTGSSQQYGTPPESQPPMSRVPIQQTSIISMDDDERTSDSEMSHLGDNGPFNNIWKLLRHPAHLAVFLNYLLSNQNDPSSLLFLIITNLYKLGTGKEMKKWAYEITSTFLVQRAPLSIANIDDVILKEIDQVLQNSQDHDEDLKDVFLKAREKAMEQLKKLLMDYRNTRTIRMLPTDIPSDAELDMSMKDKNAELKIVESLLVTELETLAKDDPDSLSDYKSALASALATVLRSFGVKTPSSVALIERFPTFVAKEKSRLKFFPRNKKFAFQTINTKGHHFQSQQYHCVTYCNHCQLIIWGVGDQGYQCSNCEMNIHKTCVKVVEEQCIGSLRNKKAKKNHRMSGLGLMENIKGKAGRRPQGGSQGSRRPAEEWSLDSGISMHTDRADSDKYLARVERDHGDDFDHQSAMHHLNHDAAERGPHSKKGGSIGRSESFRQRRETRPSYRKRSDPNIPRSKSDVDVDDKPNNLNNSGSSSNSSLSARSLESPSQSCEAVHRGQPAGGGDGGGPPAPLDDSDLECDTEPPKWQDRVPLDERRLLKPKEMKRQDVINELFHTERTHVRNLKILMRLFHQPLRLQQEPVLGVELLDLLFPNLEELLEIHQSFNEKMKRRRRQEPLVGDIGKMMLDMLDGESGENLKRAVATFCKNQSIALESLKSKQKKDQKLAQFLAEREMDPLCRRLQLKDMVATVFQRLTKYPLLLENVAKHTAAASEEHARLMRALECSKRILAHVNQAVREAENQHRLAELQRRLDKSAFDKVEHPVSQAFKNLDLRQHRLLYEGPLVWRLPKQKAIEVQLLLLEDMLVLLQRQDERLLLRFHAVHLPTAREDAKLTHCPVLTLQNVFTRDVATDCKAFFLVSTAEQHAMYEFAAASTKEKMNWLHHINEALRPHNRQQLQQKRSERMGSTEEPPVDSTLEDKIIAVHPIDSQKTTPESVPQEDHAEEEVSASTAAPPEEEAAAKEPAVETAQPDTNAEEPSRDGGEAPVPVAGPARIEASQVAQGLSLVDFQEVVVRPSAPFETAEPVLTPVERLRRKDQEILTALAEKQDLMAEILRIPKDDFENIAEISEEMNSEKGVMELLLQITYHANRLPKLVNEAMNIREEDRVAAASVEVVADDCPAAPSPKLVRRAVPSSVTTDKLLSVATPLIRYLSLLAPCVSELEQERQQLRQELSRLREVGAQQQLLLGSLPLPPSGEGSSRPCSFVSVASSENPDWEQLGPVEDLDAAEAPTTPVPAEATLPTTLVAEPVPERGPTPEPMREACVQTCEEQLCCCPTTDLDEEEEPEPSEAAPARDDRPPPDEEAEASDASVPNAVYF</sequence>
<dbReference type="InterPro" id="IPR000219">
    <property type="entry name" value="DH_dom"/>
</dbReference>
<evidence type="ECO:0000256" key="8">
    <source>
        <dbReference type="ARBA" id="ARBA00022833"/>
    </source>
</evidence>
<evidence type="ECO:0000259" key="16">
    <source>
        <dbReference type="PROSITE" id="PS50106"/>
    </source>
</evidence>
<dbReference type="Gene3D" id="2.30.42.10">
    <property type="match status" value="1"/>
</dbReference>
<feature type="region of interest" description="Disordered" evidence="12">
    <location>
        <begin position="1757"/>
        <end position="1796"/>
    </location>
</feature>
<feature type="region of interest" description="Disordered" evidence="12">
    <location>
        <begin position="1366"/>
        <end position="1466"/>
    </location>
</feature>
<feature type="region of interest" description="Disordered" evidence="12">
    <location>
        <begin position="890"/>
        <end position="1004"/>
    </location>
</feature>
<dbReference type="SMART" id="SM00109">
    <property type="entry name" value="C1"/>
    <property type="match status" value="1"/>
</dbReference>
<feature type="region of interest" description="Disordered" evidence="12">
    <location>
        <begin position="810"/>
        <end position="857"/>
    </location>
</feature>
<dbReference type="PROSITE" id="PS50106">
    <property type="entry name" value="PDZ"/>
    <property type="match status" value="1"/>
</dbReference>
<dbReference type="EMBL" id="GEFM01003190">
    <property type="protein sequence ID" value="JAP72606.1"/>
    <property type="molecule type" value="mRNA"/>
</dbReference>
<dbReference type="SUPFAM" id="SSF48097">
    <property type="entry name" value="Regulator of G-protein signaling, RGS"/>
    <property type="match status" value="1"/>
</dbReference>
<protein>
    <submittedName>
        <fullName evidence="18">Putative guanine nucleotide exchange factor</fullName>
    </submittedName>
</protein>
<keyword evidence="10" id="KW-0472">Membrane</keyword>
<feature type="coiled-coil region" evidence="11">
    <location>
        <begin position="1199"/>
        <end position="1226"/>
    </location>
</feature>
<dbReference type="CDD" id="cd08756">
    <property type="entry name" value="RGS_GEF_like"/>
    <property type="match status" value="1"/>
</dbReference>
<accession>A0A131Y3K1</accession>
<name>A0A131Y3K1_IXORI</name>
<keyword evidence="3" id="KW-0343">GTPase activation</keyword>
<feature type="compositionally biased region" description="Low complexity" evidence="12">
    <location>
        <begin position="1706"/>
        <end position="1723"/>
    </location>
</feature>
<dbReference type="InterPro" id="IPR041020">
    <property type="entry name" value="PH_16"/>
</dbReference>
<dbReference type="PROSITE" id="PS50132">
    <property type="entry name" value="RGS"/>
    <property type="match status" value="1"/>
</dbReference>
<dbReference type="PROSITE" id="PS00479">
    <property type="entry name" value="ZF_DAG_PE_1"/>
    <property type="match status" value="1"/>
</dbReference>
<evidence type="ECO:0000256" key="7">
    <source>
        <dbReference type="ARBA" id="ARBA00022723"/>
    </source>
</evidence>
<dbReference type="PROSITE" id="PS50010">
    <property type="entry name" value="DH_2"/>
    <property type="match status" value="1"/>
</dbReference>
<feature type="region of interest" description="Disordered" evidence="12">
    <location>
        <begin position="456"/>
        <end position="495"/>
    </location>
</feature>
<evidence type="ECO:0000259" key="14">
    <source>
        <dbReference type="PROSITE" id="PS50010"/>
    </source>
</evidence>
<keyword evidence="8" id="KW-0862">Zinc</keyword>
<dbReference type="CDD" id="cd20832">
    <property type="entry name" value="C1_ARHGEF-like"/>
    <property type="match status" value="1"/>
</dbReference>
<feature type="region of interest" description="Disordered" evidence="12">
    <location>
        <begin position="236"/>
        <end position="263"/>
    </location>
</feature>
<dbReference type="CDD" id="cd23069">
    <property type="entry name" value="PDZ_ARHGEF11-12-like"/>
    <property type="match status" value="1"/>
</dbReference>
<dbReference type="SUPFAM" id="SSF48065">
    <property type="entry name" value="DBL homology domain (DH-domain)"/>
    <property type="match status" value="1"/>
</dbReference>
<evidence type="ECO:0000256" key="6">
    <source>
        <dbReference type="ARBA" id="ARBA00022658"/>
    </source>
</evidence>
<comment type="subcellular location">
    <subcellularLocation>
        <location evidence="2">Cytoplasm</location>
    </subcellularLocation>
    <subcellularLocation>
        <location evidence="1">Membrane</location>
    </subcellularLocation>
</comment>
<evidence type="ECO:0000259" key="13">
    <source>
        <dbReference type="PROSITE" id="PS50003"/>
    </source>
</evidence>
<dbReference type="Pfam" id="PF00595">
    <property type="entry name" value="PDZ"/>
    <property type="match status" value="1"/>
</dbReference>